<keyword evidence="10 16" id="KW-1133">Transmembrane helix</keyword>
<dbReference type="GO" id="GO:0031966">
    <property type="term" value="C:mitochondrial membrane"/>
    <property type="evidence" value="ECO:0007669"/>
    <property type="project" value="UniProtKB-SubCell"/>
</dbReference>
<reference evidence="17" key="1">
    <citation type="journal article" date="2012" name="Mitochondrial DNA">
        <title>Complete mitochondrial genome of the northern mauxia shrimp Acetes chinensis (Decapoda, Dendrobranchiata, Sergestoidae).</title>
        <authorList>
            <person name="Kim S."/>
            <person name="Kim J."/>
            <person name="Choi H.G."/>
            <person name="Park J.K."/>
            <person name="Min G.S."/>
        </authorList>
    </citation>
    <scope>NUCLEOTIDE SEQUENCE</scope>
</reference>
<sequence>MPMVMSMLSILIVFSITFTQLTHPLAMGLALLLQTIMVCFIANFLTNSAWLSYILFLIFLGGMLVLFIYITSLASNEPFSSSFLMSTTSLMALIMSLFVFTFLAWDFLVSNLYMVLEIPSIYSQNLTTQSTPIILSTIYNESSTMLTWFIILYLLMTLIVVVTITTTFFGPLRLST</sequence>
<keyword evidence="11" id="KW-0520">NAD</keyword>
<evidence type="ECO:0000256" key="14">
    <source>
        <dbReference type="ARBA" id="ARBA00031019"/>
    </source>
</evidence>
<keyword evidence="13 16" id="KW-0472">Membrane</keyword>
<dbReference type="EMBL" id="JN689221">
    <property type="protein sequence ID" value="AEQ36600.1"/>
    <property type="molecule type" value="Genomic_DNA"/>
</dbReference>
<dbReference type="GO" id="GO:0008137">
    <property type="term" value="F:NADH dehydrogenase (ubiquinone) activity"/>
    <property type="evidence" value="ECO:0007669"/>
    <property type="project" value="UniProtKB-EC"/>
</dbReference>
<protein>
    <recommendedName>
        <fullName evidence="4">NADH-ubiquinone oxidoreductase chain 6</fullName>
        <ecNumber evidence="3">7.1.1.2</ecNumber>
    </recommendedName>
    <alternativeName>
        <fullName evidence="14">NADH dehydrogenase subunit 6</fullName>
    </alternativeName>
</protein>
<evidence type="ECO:0000256" key="3">
    <source>
        <dbReference type="ARBA" id="ARBA00012944"/>
    </source>
</evidence>
<evidence type="ECO:0000256" key="16">
    <source>
        <dbReference type="SAM" id="Phobius"/>
    </source>
</evidence>
<feature type="transmembrane region" description="Helical" evidence="16">
    <location>
        <begin position="48"/>
        <end position="71"/>
    </location>
</feature>
<comment type="catalytic activity">
    <reaction evidence="15">
        <text>a ubiquinone + NADH + 5 H(+)(in) = a ubiquinol + NAD(+) + 4 H(+)(out)</text>
        <dbReference type="Rhea" id="RHEA:29091"/>
        <dbReference type="Rhea" id="RHEA-COMP:9565"/>
        <dbReference type="Rhea" id="RHEA-COMP:9566"/>
        <dbReference type="ChEBI" id="CHEBI:15378"/>
        <dbReference type="ChEBI" id="CHEBI:16389"/>
        <dbReference type="ChEBI" id="CHEBI:17976"/>
        <dbReference type="ChEBI" id="CHEBI:57540"/>
        <dbReference type="ChEBI" id="CHEBI:57945"/>
        <dbReference type="EC" id="7.1.1.2"/>
    </reaction>
</comment>
<dbReference type="CTD" id="4541"/>
<evidence type="ECO:0000256" key="1">
    <source>
        <dbReference type="ARBA" id="ARBA00004225"/>
    </source>
</evidence>
<evidence type="ECO:0000256" key="6">
    <source>
        <dbReference type="ARBA" id="ARBA00022660"/>
    </source>
</evidence>
<accession>H9M5N3</accession>
<dbReference type="PANTHER" id="PTHR11435">
    <property type="entry name" value="NADH UBIQUINONE OXIDOREDUCTASE SUBUNIT ND6"/>
    <property type="match status" value="1"/>
</dbReference>
<dbReference type="GeneID" id="12079349"/>
<evidence type="ECO:0000256" key="13">
    <source>
        <dbReference type="ARBA" id="ARBA00023136"/>
    </source>
</evidence>
<keyword evidence="9" id="KW-0249">Electron transport</keyword>
<evidence type="ECO:0000256" key="15">
    <source>
        <dbReference type="ARBA" id="ARBA00049551"/>
    </source>
</evidence>
<dbReference type="EC" id="7.1.1.2" evidence="3"/>
<evidence type="ECO:0000256" key="9">
    <source>
        <dbReference type="ARBA" id="ARBA00022982"/>
    </source>
</evidence>
<keyword evidence="12 17" id="KW-0496">Mitochondrion</keyword>
<keyword evidence="7 16" id="KW-0812">Transmembrane</keyword>
<proteinExistence type="inferred from homology"/>
<organism evidence="17">
    <name type="scientific">Acetes chinensis</name>
    <name type="common">northern mauxia shrimp</name>
    <dbReference type="NCBI Taxonomy" id="439396"/>
    <lineage>
        <taxon>Eukaryota</taxon>
        <taxon>Metazoa</taxon>
        <taxon>Ecdysozoa</taxon>
        <taxon>Arthropoda</taxon>
        <taxon>Crustacea</taxon>
        <taxon>Multicrustacea</taxon>
        <taxon>Malacostraca</taxon>
        <taxon>Eumalacostraca</taxon>
        <taxon>Eucarida</taxon>
        <taxon>Decapoda</taxon>
        <taxon>Dendrobranchiata</taxon>
        <taxon>Sergestoidea</taxon>
        <taxon>Sergestidae</taxon>
        <taxon>Acetes</taxon>
    </lineage>
</organism>
<feature type="transmembrane region" description="Helical" evidence="16">
    <location>
        <begin position="145"/>
        <end position="170"/>
    </location>
</feature>
<gene>
    <name evidence="17" type="primary">ND6</name>
</gene>
<feature type="transmembrane region" description="Helical" evidence="16">
    <location>
        <begin position="83"/>
        <end position="105"/>
    </location>
</feature>
<evidence type="ECO:0000256" key="7">
    <source>
        <dbReference type="ARBA" id="ARBA00022692"/>
    </source>
</evidence>
<evidence type="ECO:0000256" key="2">
    <source>
        <dbReference type="ARBA" id="ARBA00005698"/>
    </source>
</evidence>
<evidence type="ECO:0000313" key="17">
    <source>
        <dbReference type="EMBL" id="AEQ36600.1"/>
    </source>
</evidence>
<evidence type="ECO:0000256" key="10">
    <source>
        <dbReference type="ARBA" id="ARBA00022989"/>
    </source>
</evidence>
<evidence type="ECO:0000256" key="4">
    <source>
        <dbReference type="ARBA" id="ARBA00021095"/>
    </source>
</evidence>
<keyword evidence="5" id="KW-0813">Transport</keyword>
<evidence type="ECO:0000256" key="11">
    <source>
        <dbReference type="ARBA" id="ARBA00023027"/>
    </source>
</evidence>
<dbReference type="InterPro" id="IPR050269">
    <property type="entry name" value="ComplexI_Subunit6"/>
</dbReference>
<evidence type="ECO:0000256" key="8">
    <source>
        <dbReference type="ARBA" id="ARBA00022967"/>
    </source>
</evidence>
<evidence type="ECO:0000256" key="5">
    <source>
        <dbReference type="ARBA" id="ARBA00022448"/>
    </source>
</evidence>
<dbReference type="PANTHER" id="PTHR11435:SF1">
    <property type="entry name" value="NADH-UBIQUINONE OXIDOREDUCTASE CHAIN 6"/>
    <property type="match status" value="1"/>
</dbReference>
<keyword evidence="6" id="KW-0679">Respiratory chain</keyword>
<evidence type="ECO:0000256" key="12">
    <source>
        <dbReference type="ARBA" id="ARBA00023128"/>
    </source>
</evidence>
<geneLocation type="mitochondrion" evidence="17"/>
<comment type="subcellular location">
    <subcellularLocation>
        <location evidence="1">Mitochondrion membrane</location>
        <topology evidence="1">Multi-pass membrane protein</topology>
    </subcellularLocation>
</comment>
<name>H9M5N3_9EUCA</name>
<keyword evidence="8" id="KW-1278">Translocase</keyword>
<dbReference type="RefSeq" id="YP_006073066.1">
    <property type="nucleotide sequence ID" value="NC_017600.1"/>
</dbReference>
<dbReference type="AlphaFoldDB" id="H9M5N3"/>
<comment type="similarity">
    <text evidence="2">Belongs to the complex I subunit 6 family.</text>
</comment>